<keyword evidence="1" id="KW-0472">Membrane</keyword>
<gene>
    <name evidence="2" type="ORF">ACHHYP_20016</name>
</gene>
<dbReference type="EMBL" id="JNBR01000334">
    <property type="protein sequence ID" value="OQR95150.1"/>
    <property type="molecule type" value="Genomic_DNA"/>
</dbReference>
<comment type="caution">
    <text evidence="2">The sequence shown here is derived from an EMBL/GenBank/DDBJ whole genome shotgun (WGS) entry which is preliminary data.</text>
</comment>
<name>A0A1V9ZBC9_ACHHY</name>
<dbReference type="Pfam" id="PF13398">
    <property type="entry name" value="Peptidase_M50B"/>
    <property type="match status" value="1"/>
</dbReference>
<dbReference type="STRING" id="1202772.A0A1V9ZBC9"/>
<evidence type="ECO:0000256" key="1">
    <source>
        <dbReference type="SAM" id="Phobius"/>
    </source>
</evidence>
<evidence type="ECO:0000313" key="2">
    <source>
        <dbReference type="EMBL" id="OQR95150.1"/>
    </source>
</evidence>
<feature type="transmembrane region" description="Helical" evidence="1">
    <location>
        <begin position="255"/>
        <end position="280"/>
    </location>
</feature>
<dbReference type="InterPro" id="IPR049500">
    <property type="entry name" value="Peptidase_M50B-like"/>
</dbReference>
<dbReference type="AlphaFoldDB" id="A0A1V9ZBC9"/>
<dbReference type="OrthoDB" id="40823at2759"/>
<keyword evidence="3" id="KW-1185">Reference proteome</keyword>
<organism evidence="2 3">
    <name type="scientific">Achlya hypogyna</name>
    <name type="common">Oomycete</name>
    <name type="synonym">Protoachlya hypogyna</name>
    <dbReference type="NCBI Taxonomy" id="1202772"/>
    <lineage>
        <taxon>Eukaryota</taxon>
        <taxon>Sar</taxon>
        <taxon>Stramenopiles</taxon>
        <taxon>Oomycota</taxon>
        <taxon>Saprolegniomycetes</taxon>
        <taxon>Saprolegniales</taxon>
        <taxon>Achlyaceae</taxon>
        <taxon>Achlya</taxon>
    </lineage>
</organism>
<dbReference type="Proteomes" id="UP000243579">
    <property type="component" value="Unassembled WGS sequence"/>
</dbReference>
<feature type="transmembrane region" description="Helical" evidence="1">
    <location>
        <begin position="102"/>
        <end position="120"/>
    </location>
</feature>
<accession>A0A1V9ZBC9</accession>
<feature type="transmembrane region" description="Helical" evidence="1">
    <location>
        <begin position="153"/>
        <end position="173"/>
    </location>
</feature>
<evidence type="ECO:0000313" key="3">
    <source>
        <dbReference type="Proteomes" id="UP000243579"/>
    </source>
</evidence>
<keyword evidence="1" id="KW-1133">Transmembrane helix</keyword>
<proteinExistence type="predicted"/>
<dbReference type="PANTHER" id="PTHR33979:SF2">
    <property type="entry name" value="PEPTIDASE M50B-LIKE-DOMAIN-CONTAINING PROTEIN"/>
    <property type="match status" value="1"/>
</dbReference>
<feature type="transmembrane region" description="Helical" evidence="1">
    <location>
        <begin position="127"/>
        <end position="147"/>
    </location>
</feature>
<protein>
    <submittedName>
        <fullName evidence="2">Uncharacterized protein</fullName>
    </submittedName>
</protein>
<sequence length="303" mass="32729">MERPVVMLVAALQPSCCNDPQVVWAATTGLYLVAFWKLYAASVGLGLSADRWRTPLLFPVKLLVYFTHEVFRSVAVVLSCGKVDDVAIHPEEGSETTFTGGSPGFVLLLGYLGTMLWGLVQIYASLYYLPTVVCTGVTLALLVGFSVLSDTRFLRVMTVLSFLSLLALLVYALEAHSTDILPFVTLFIGVAHALFFVLDADDGFRVHPSDCLQCSEVYGPCATLALGLLQLGLFAGAVAVAVLERGGAPAIAFDTLAPLTQLVCLCFIVALFVASVHSLYRCKGAKAFIAVGYRVSRRRYKRA</sequence>
<reference evidence="2 3" key="1">
    <citation type="journal article" date="2014" name="Genome Biol. Evol.">
        <title>The secreted proteins of Achlya hypogyna and Thraustotheca clavata identify the ancestral oomycete secretome and reveal gene acquisitions by horizontal gene transfer.</title>
        <authorList>
            <person name="Misner I."/>
            <person name="Blouin N."/>
            <person name="Leonard G."/>
            <person name="Richards T.A."/>
            <person name="Lane C.E."/>
        </authorList>
    </citation>
    <scope>NUCLEOTIDE SEQUENCE [LARGE SCALE GENOMIC DNA]</scope>
    <source>
        <strain evidence="2 3">ATCC 48635</strain>
    </source>
</reference>
<keyword evidence="1" id="KW-0812">Transmembrane</keyword>
<dbReference type="PANTHER" id="PTHR33979">
    <property type="entry name" value="OS02G0221600 PROTEIN"/>
    <property type="match status" value="1"/>
</dbReference>
<feature type="transmembrane region" description="Helical" evidence="1">
    <location>
        <begin position="217"/>
        <end position="243"/>
    </location>
</feature>
<feature type="transmembrane region" description="Helical" evidence="1">
    <location>
        <begin position="180"/>
        <end position="197"/>
    </location>
</feature>